<keyword evidence="3" id="KW-1185">Reference proteome</keyword>
<dbReference type="Pfam" id="PF05106">
    <property type="entry name" value="Phage_holin_3_1"/>
    <property type="match status" value="1"/>
</dbReference>
<dbReference type="AlphaFoldDB" id="A0A8K0V3U7"/>
<gene>
    <name evidence="2" type="ORF">JJB97_14870</name>
</gene>
<sequence>MCIFDALIDKTIRWIEDFLPAIYASSASGSISLLMSFYDGTSIVKSITGALSCGILTLAVAGSLVFLGLSENSVSFVGAMIGFIGAEKIRDKLLLVFNRRFGGNK</sequence>
<comment type="caution">
    <text evidence="2">The sequence shown here is derived from an EMBL/GenBank/DDBJ whole genome shotgun (WGS) entry which is preliminary data.</text>
</comment>
<dbReference type="Proteomes" id="UP000659047">
    <property type="component" value="Unassembled WGS sequence"/>
</dbReference>
<dbReference type="InterPro" id="IPR006481">
    <property type="entry name" value="Phage_lambda_GpS_holin"/>
</dbReference>
<feature type="transmembrane region" description="Helical" evidence="1">
    <location>
        <begin position="50"/>
        <end position="67"/>
    </location>
</feature>
<dbReference type="RefSeq" id="WP_238714813.1">
    <property type="nucleotide sequence ID" value="NZ_JAEPBH010000045.1"/>
</dbReference>
<evidence type="ECO:0000313" key="2">
    <source>
        <dbReference type="EMBL" id="MBK4716587.1"/>
    </source>
</evidence>
<accession>A0A8K0V3U7</accession>
<dbReference type="NCBIfam" id="TIGR01594">
    <property type="entry name" value="holin_lambda"/>
    <property type="match status" value="1"/>
</dbReference>
<protein>
    <submittedName>
        <fullName evidence="2">Phage holin, lambda family</fullName>
    </submittedName>
</protein>
<evidence type="ECO:0000256" key="1">
    <source>
        <dbReference type="SAM" id="Phobius"/>
    </source>
</evidence>
<feature type="transmembrane region" description="Helical" evidence="1">
    <location>
        <begin position="18"/>
        <end position="38"/>
    </location>
</feature>
<keyword evidence="1" id="KW-0472">Membrane</keyword>
<proteinExistence type="predicted"/>
<keyword evidence="1" id="KW-0812">Transmembrane</keyword>
<name>A0A8K0V3U7_9ENTR</name>
<organism evidence="2 3">
    <name type="scientific">Tenebrionibacter intestinalis</name>
    <dbReference type="NCBI Taxonomy" id="2799638"/>
    <lineage>
        <taxon>Bacteria</taxon>
        <taxon>Pseudomonadati</taxon>
        <taxon>Pseudomonadota</taxon>
        <taxon>Gammaproteobacteria</taxon>
        <taxon>Enterobacterales</taxon>
        <taxon>Enterobacteriaceae</taxon>
        <taxon>Tenebrionibacter/Tenebrionicola group</taxon>
        <taxon>Tenebrionibacter</taxon>
    </lineage>
</organism>
<dbReference type="EMBL" id="JAEPBH010000045">
    <property type="protein sequence ID" value="MBK4716587.1"/>
    <property type="molecule type" value="Genomic_DNA"/>
</dbReference>
<reference evidence="2" key="1">
    <citation type="submission" date="2021-01" db="EMBL/GenBank/DDBJ databases">
        <title>Intestinitalea alba gen. nov., sp. nov., a novel genus of the family Enterobacteriaceae, isolated from the gut of the plastic-eating mealworm Tenebrio molitor L.</title>
        <authorList>
            <person name="Yang Y."/>
        </authorList>
    </citation>
    <scope>NUCLEOTIDE SEQUENCE</scope>
    <source>
        <strain evidence="2">BIT-L3</strain>
    </source>
</reference>
<evidence type="ECO:0000313" key="3">
    <source>
        <dbReference type="Proteomes" id="UP000659047"/>
    </source>
</evidence>
<keyword evidence="1" id="KW-1133">Transmembrane helix</keyword>